<feature type="domain" description="SH3b" evidence="2">
    <location>
        <begin position="19"/>
        <end position="84"/>
    </location>
</feature>
<evidence type="ECO:0000313" key="3">
    <source>
        <dbReference type="EMBL" id="AWB49309.1"/>
    </source>
</evidence>
<accession>A0A2S0UNC2</accession>
<sequence>MFKTLTLSALLLAGAAQAQDQMAVTAWTDLNLRAGPGPMYPVVSVIPAQTAVTVGGCLAEQSWCQVSFNGTDGWASGDYLTVVENDAPVAIYPNRERLKVQTMTYEGDTSDNATAGGVAGAVAGALIAGPIGAAVGGALGAAGGAAATPDTTVTTYVQQNPVEPVYLEGEVVTGASLPETVPLQPVPETTYSYAYVNGVPVLVENGQRQIIYIVR</sequence>
<dbReference type="KEGG" id="geh:HYN69_13060"/>
<dbReference type="Proteomes" id="UP000244496">
    <property type="component" value="Chromosome"/>
</dbReference>
<gene>
    <name evidence="3" type="ORF">HYN69_13060</name>
</gene>
<evidence type="ECO:0000259" key="2">
    <source>
        <dbReference type="PROSITE" id="PS51781"/>
    </source>
</evidence>
<name>A0A2S0UNC2_9RHOB</name>
<keyword evidence="4" id="KW-1185">Reference proteome</keyword>
<reference evidence="3 4" key="1">
    <citation type="submission" date="2018-04" db="EMBL/GenBank/DDBJ databases">
        <title>Genome sequencing of Gemmobacter.</title>
        <authorList>
            <person name="Yi H."/>
            <person name="Baek M.-G."/>
        </authorList>
    </citation>
    <scope>NUCLEOTIDE SEQUENCE [LARGE SCALE GENOMIC DNA]</scope>
    <source>
        <strain evidence="3 4">HYN0069</strain>
    </source>
</reference>
<feature type="signal peptide" evidence="1">
    <location>
        <begin position="1"/>
        <end position="18"/>
    </location>
</feature>
<dbReference type="Pfam" id="PF06823">
    <property type="entry name" value="DUF1236"/>
    <property type="match status" value="1"/>
</dbReference>
<evidence type="ECO:0000256" key="1">
    <source>
        <dbReference type="SAM" id="SignalP"/>
    </source>
</evidence>
<evidence type="ECO:0000313" key="4">
    <source>
        <dbReference type="Proteomes" id="UP000244496"/>
    </source>
</evidence>
<dbReference type="RefSeq" id="WP_108436126.1">
    <property type="nucleotide sequence ID" value="NZ_CP028918.1"/>
</dbReference>
<dbReference type="Gene3D" id="2.30.30.40">
    <property type="entry name" value="SH3 Domains"/>
    <property type="match status" value="1"/>
</dbReference>
<dbReference type="Pfam" id="PF08239">
    <property type="entry name" value="SH3_3"/>
    <property type="match status" value="1"/>
</dbReference>
<organism evidence="3 4">
    <name type="scientific">Paragemmobacter aquarius</name>
    <dbReference type="NCBI Taxonomy" id="2169400"/>
    <lineage>
        <taxon>Bacteria</taxon>
        <taxon>Pseudomonadati</taxon>
        <taxon>Pseudomonadota</taxon>
        <taxon>Alphaproteobacteria</taxon>
        <taxon>Rhodobacterales</taxon>
        <taxon>Paracoccaceae</taxon>
        <taxon>Paragemmobacter</taxon>
    </lineage>
</organism>
<dbReference type="SMART" id="SM00287">
    <property type="entry name" value="SH3b"/>
    <property type="match status" value="1"/>
</dbReference>
<keyword evidence="1" id="KW-0732">Signal</keyword>
<dbReference type="PROSITE" id="PS51781">
    <property type="entry name" value="SH3B"/>
    <property type="match status" value="1"/>
</dbReference>
<dbReference type="EMBL" id="CP028918">
    <property type="protein sequence ID" value="AWB49309.1"/>
    <property type="molecule type" value="Genomic_DNA"/>
</dbReference>
<dbReference type="InterPro" id="IPR003646">
    <property type="entry name" value="SH3-like_bac-type"/>
</dbReference>
<protein>
    <recommendedName>
        <fullName evidence="2">SH3b domain-containing protein</fullName>
    </recommendedName>
</protein>
<dbReference type="InterPro" id="IPR009642">
    <property type="entry name" value="DUF1236"/>
</dbReference>
<feature type="chain" id="PRO_5015709186" description="SH3b domain-containing protein" evidence="1">
    <location>
        <begin position="19"/>
        <end position="215"/>
    </location>
</feature>
<dbReference type="OrthoDB" id="102964at2"/>
<proteinExistence type="predicted"/>
<dbReference type="AlphaFoldDB" id="A0A2S0UNC2"/>